<evidence type="ECO:0000313" key="4">
    <source>
        <dbReference type="EMBL" id="GAA0879317.1"/>
    </source>
</evidence>
<dbReference type="Gene3D" id="3.40.50.2300">
    <property type="match status" value="1"/>
</dbReference>
<dbReference type="SMART" id="SM00448">
    <property type="entry name" value="REC"/>
    <property type="match status" value="1"/>
</dbReference>
<feature type="modified residue" description="4-aspartylphosphate" evidence="2">
    <location>
        <position position="52"/>
    </location>
</feature>
<name>A0ABN1N1A1_9BACT</name>
<dbReference type="PANTHER" id="PTHR44591:SF25">
    <property type="entry name" value="CHEMOTAXIS TWO-COMPONENT RESPONSE REGULATOR"/>
    <property type="match status" value="1"/>
</dbReference>
<dbReference type="EMBL" id="BAAAFI010000010">
    <property type="protein sequence ID" value="GAA0879317.1"/>
    <property type="molecule type" value="Genomic_DNA"/>
</dbReference>
<evidence type="ECO:0000259" key="3">
    <source>
        <dbReference type="PROSITE" id="PS50110"/>
    </source>
</evidence>
<dbReference type="PROSITE" id="PS50110">
    <property type="entry name" value="RESPONSE_REGULATORY"/>
    <property type="match status" value="1"/>
</dbReference>
<dbReference type="RefSeq" id="WP_343851596.1">
    <property type="nucleotide sequence ID" value="NZ_BAAAFI010000010.1"/>
</dbReference>
<dbReference type="Proteomes" id="UP001500469">
    <property type="component" value="Unassembled WGS sequence"/>
</dbReference>
<dbReference type="CDD" id="cd00156">
    <property type="entry name" value="REC"/>
    <property type="match status" value="1"/>
</dbReference>
<dbReference type="InterPro" id="IPR050595">
    <property type="entry name" value="Bact_response_regulator"/>
</dbReference>
<sequence length="114" mass="13089">MKNALIIDDEVDLCKLLSLQLKSLGIPNEYVNTIRDAKEKFRVNPYAIIFLDLNLTDGTGFEMLDFMSAFPKRQKVIVISAYDNEREKVLTQGADFFLPKPFTKKQVAQIIDFI</sequence>
<reference evidence="4 5" key="1">
    <citation type="journal article" date="2019" name="Int. J. Syst. Evol. Microbiol.">
        <title>The Global Catalogue of Microorganisms (GCM) 10K type strain sequencing project: providing services to taxonomists for standard genome sequencing and annotation.</title>
        <authorList>
            <consortium name="The Broad Institute Genomics Platform"/>
            <consortium name="The Broad Institute Genome Sequencing Center for Infectious Disease"/>
            <person name="Wu L."/>
            <person name="Ma J."/>
        </authorList>
    </citation>
    <scope>NUCLEOTIDE SEQUENCE [LARGE SCALE GENOMIC DNA]</scope>
    <source>
        <strain evidence="4 5">JCM 16112</strain>
    </source>
</reference>
<accession>A0ABN1N1A1</accession>
<keyword evidence="5" id="KW-1185">Reference proteome</keyword>
<organism evidence="4 5">
    <name type="scientific">Algoriphagus jejuensis</name>
    <dbReference type="NCBI Taxonomy" id="419934"/>
    <lineage>
        <taxon>Bacteria</taxon>
        <taxon>Pseudomonadati</taxon>
        <taxon>Bacteroidota</taxon>
        <taxon>Cytophagia</taxon>
        <taxon>Cytophagales</taxon>
        <taxon>Cyclobacteriaceae</taxon>
        <taxon>Algoriphagus</taxon>
    </lineage>
</organism>
<gene>
    <name evidence="4" type="ORF">GCM10009119_22850</name>
</gene>
<comment type="caution">
    <text evidence="4">The sequence shown here is derived from an EMBL/GenBank/DDBJ whole genome shotgun (WGS) entry which is preliminary data.</text>
</comment>
<evidence type="ECO:0000256" key="2">
    <source>
        <dbReference type="PROSITE-ProRule" id="PRU00169"/>
    </source>
</evidence>
<feature type="domain" description="Response regulatory" evidence="3">
    <location>
        <begin position="3"/>
        <end position="114"/>
    </location>
</feature>
<dbReference type="Pfam" id="PF00072">
    <property type="entry name" value="Response_reg"/>
    <property type="match status" value="1"/>
</dbReference>
<dbReference type="PANTHER" id="PTHR44591">
    <property type="entry name" value="STRESS RESPONSE REGULATOR PROTEIN 1"/>
    <property type="match status" value="1"/>
</dbReference>
<dbReference type="InterPro" id="IPR001789">
    <property type="entry name" value="Sig_transdc_resp-reg_receiver"/>
</dbReference>
<evidence type="ECO:0000313" key="5">
    <source>
        <dbReference type="Proteomes" id="UP001500469"/>
    </source>
</evidence>
<proteinExistence type="predicted"/>
<protein>
    <recommendedName>
        <fullName evidence="3">Response regulatory domain-containing protein</fullName>
    </recommendedName>
</protein>
<evidence type="ECO:0000256" key="1">
    <source>
        <dbReference type="ARBA" id="ARBA00022553"/>
    </source>
</evidence>
<dbReference type="InterPro" id="IPR011006">
    <property type="entry name" value="CheY-like_superfamily"/>
</dbReference>
<dbReference type="SUPFAM" id="SSF52172">
    <property type="entry name" value="CheY-like"/>
    <property type="match status" value="1"/>
</dbReference>
<keyword evidence="1 2" id="KW-0597">Phosphoprotein</keyword>